<accession>A0A3S1CL98</accession>
<sequence>MTSIKRYTRKNINPVQFKYLVVIKPLGMMYGSSGAFLSPENLVGRSGSKFPPDAVTLSGLLINAYTQHINEDKNLTETQKREIIQKFKDELYTAGPFWAEAKREQEFYVPIPWHRVMGEDETNEWRLDVNKNWEFKKKIEPKLEPDYSWQRITFWTRTSANIKKSRACGKPPWKYIPILHPHMEDERRNTLQNNGLFLENAVQMPPNIHLVYLSTQELPPQLKGWHRFGGENHIVELETLEITREEVLDLLNKPIQKYCALITPGIWGSTRLSYRYPQHKDFPKPINILTDKPIPCRSSLAGRLGRGRYAVPPGTVYVFDKPLGKPWCEWDEEWFPSEGYPMKQVGCGLCLPIEIEDLSLQSGVA</sequence>
<organism evidence="1 2">
    <name type="scientific">Dulcicalothrix desertica PCC 7102</name>
    <dbReference type="NCBI Taxonomy" id="232991"/>
    <lineage>
        <taxon>Bacteria</taxon>
        <taxon>Bacillati</taxon>
        <taxon>Cyanobacteriota</taxon>
        <taxon>Cyanophyceae</taxon>
        <taxon>Nostocales</taxon>
        <taxon>Calotrichaceae</taxon>
        <taxon>Dulcicalothrix</taxon>
    </lineage>
</organism>
<evidence type="ECO:0000313" key="2">
    <source>
        <dbReference type="Proteomes" id="UP000271624"/>
    </source>
</evidence>
<dbReference type="AlphaFoldDB" id="A0A3S1CL98"/>
<dbReference type="Proteomes" id="UP000271624">
    <property type="component" value="Unassembled WGS sequence"/>
</dbReference>
<comment type="caution">
    <text evidence="1">The sequence shown here is derived from an EMBL/GenBank/DDBJ whole genome shotgun (WGS) entry which is preliminary data.</text>
</comment>
<dbReference type="EMBL" id="RSCL01000012">
    <property type="protein sequence ID" value="RUT03867.1"/>
    <property type="molecule type" value="Genomic_DNA"/>
</dbReference>
<reference evidence="1" key="1">
    <citation type="submission" date="2018-12" db="EMBL/GenBank/DDBJ databases">
        <authorList>
            <person name="Will S."/>
            <person name="Neumann-Schaal M."/>
            <person name="Henke P."/>
        </authorList>
    </citation>
    <scope>NUCLEOTIDE SEQUENCE</scope>
    <source>
        <strain evidence="1">PCC 7102</strain>
    </source>
</reference>
<evidence type="ECO:0000313" key="1">
    <source>
        <dbReference type="EMBL" id="RUT03867.1"/>
    </source>
</evidence>
<dbReference type="InterPro" id="IPR019117">
    <property type="entry name" value="CRISPR-assoc_protein_Cmr3"/>
</dbReference>
<proteinExistence type="predicted"/>
<dbReference type="Pfam" id="PF09700">
    <property type="entry name" value="Cas_Cmr3"/>
    <property type="match status" value="1"/>
</dbReference>
<name>A0A3S1CL98_9CYAN</name>
<protein>
    <recommendedName>
        <fullName evidence="3">CRISPR-associated protein</fullName>
    </recommendedName>
</protein>
<dbReference type="OrthoDB" id="442795at2"/>
<gene>
    <name evidence="1" type="ORF">DSM106972_047810</name>
</gene>
<keyword evidence="2" id="KW-1185">Reference proteome</keyword>
<dbReference type="RefSeq" id="WP_127083144.1">
    <property type="nucleotide sequence ID" value="NZ_RSCL01000012.1"/>
</dbReference>
<evidence type="ECO:0008006" key="3">
    <source>
        <dbReference type="Google" id="ProtNLM"/>
    </source>
</evidence>
<reference evidence="1" key="2">
    <citation type="journal article" date="2019" name="Genome Biol. Evol.">
        <title>Day and night: Metabolic profiles and evolutionary relationships of six axenic non-marine cyanobacteria.</title>
        <authorList>
            <person name="Will S.E."/>
            <person name="Henke P."/>
            <person name="Boedeker C."/>
            <person name="Huang S."/>
            <person name="Brinkmann H."/>
            <person name="Rohde M."/>
            <person name="Jarek M."/>
            <person name="Friedl T."/>
            <person name="Seufert S."/>
            <person name="Schumacher M."/>
            <person name="Overmann J."/>
            <person name="Neumann-Schaal M."/>
            <person name="Petersen J."/>
        </authorList>
    </citation>
    <scope>NUCLEOTIDE SEQUENCE [LARGE SCALE GENOMIC DNA]</scope>
    <source>
        <strain evidence="1">PCC 7102</strain>
    </source>
</reference>